<comment type="caution">
    <text evidence="1">The sequence shown here is derived from an EMBL/GenBank/DDBJ whole genome shotgun (WGS) entry which is preliminary data.</text>
</comment>
<evidence type="ECO:0000313" key="2">
    <source>
        <dbReference type="Proteomes" id="UP000838672"/>
    </source>
</evidence>
<reference evidence="1" key="1">
    <citation type="submission" date="2021-11" db="EMBL/GenBank/DDBJ databases">
        <authorList>
            <person name="Rodrigo-Torres L."/>
            <person name="Arahal R. D."/>
            <person name="Lucena T."/>
        </authorList>
    </citation>
    <scope>NUCLEOTIDE SEQUENCE</scope>
    <source>
        <strain evidence="1">CECT 7929</strain>
    </source>
</reference>
<protein>
    <recommendedName>
        <fullName evidence="3">KfrA N-terminal DNA-binding domain-containing protein</fullName>
    </recommendedName>
</protein>
<accession>A0ABM8ZVL7</accession>
<evidence type="ECO:0000313" key="1">
    <source>
        <dbReference type="EMBL" id="CAH0534245.1"/>
    </source>
</evidence>
<gene>
    <name evidence="1" type="ORF">VST7929_02160</name>
</gene>
<dbReference type="RefSeq" id="WP_237466651.1">
    <property type="nucleotide sequence ID" value="NZ_CAKLDI010000001.1"/>
</dbReference>
<keyword evidence="2" id="KW-1185">Reference proteome</keyword>
<dbReference type="EMBL" id="CAKLDI010000001">
    <property type="protein sequence ID" value="CAH0534245.1"/>
    <property type="molecule type" value="Genomic_DNA"/>
</dbReference>
<dbReference type="Proteomes" id="UP000838672">
    <property type="component" value="Unassembled WGS sequence"/>
</dbReference>
<proteinExistence type="predicted"/>
<name>A0ABM8ZVL7_9VIBR</name>
<evidence type="ECO:0008006" key="3">
    <source>
        <dbReference type="Google" id="ProtNLM"/>
    </source>
</evidence>
<organism evidence="1 2">
    <name type="scientific">Vibrio stylophorae</name>
    <dbReference type="NCBI Taxonomy" id="659351"/>
    <lineage>
        <taxon>Bacteria</taxon>
        <taxon>Pseudomonadati</taxon>
        <taxon>Pseudomonadota</taxon>
        <taxon>Gammaproteobacteria</taxon>
        <taxon>Vibrionales</taxon>
        <taxon>Vibrionaceae</taxon>
        <taxon>Vibrio</taxon>
    </lineage>
</organism>
<sequence length="92" mass="10108">MSMHDALNQVLQQLTAEGKTPTTALVKARLNQPVPMATLIQAMQQWKRQKQVDPIAIQSTPLSAEARITALEAKVEVLEQQLAALLAANHQK</sequence>